<dbReference type="AlphaFoldDB" id="A0A392TB83"/>
<keyword evidence="4" id="KW-1185">Reference proteome</keyword>
<dbReference type="EMBL" id="LXQA010543836">
    <property type="protein sequence ID" value="MCI58298.1"/>
    <property type="molecule type" value="Genomic_DNA"/>
</dbReference>
<organism evidence="3 4">
    <name type="scientific">Trifolium medium</name>
    <dbReference type="NCBI Taxonomy" id="97028"/>
    <lineage>
        <taxon>Eukaryota</taxon>
        <taxon>Viridiplantae</taxon>
        <taxon>Streptophyta</taxon>
        <taxon>Embryophyta</taxon>
        <taxon>Tracheophyta</taxon>
        <taxon>Spermatophyta</taxon>
        <taxon>Magnoliopsida</taxon>
        <taxon>eudicotyledons</taxon>
        <taxon>Gunneridae</taxon>
        <taxon>Pentapetalae</taxon>
        <taxon>rosids</taxon>
        <taxon>fabids</taxon>
        <taxon>Fabales</taxon>
        <taxon>Fabaceae</taxon>
        <taxon>Papilionoideae</taxon>
        <taxon>50 kb inversion clade</taxon>
        <taxon>NPAAA clade</taxon>
        <taxon>Hologalegina</taxon>
        <taxon>IRL clade</taxon>
        <taxon>Trifolieae</taxon>
        <taxon>Trifolium</taxon>
    </lineage>
</organism>
<evidence type="ECO:0000313" key="4">
    <source>
        <dbReference type="Proteomes" id="UP000265520"/>
    </source>
</evidence>
<dbReference type="Proteomes" id="UP000265520">
    <property type="component" value="Unassembled WGS sequence"/>
</dbReference>
<name>A0A392TB83_9FABA</name>
<dbReference type="Pfam" id="PF10536">
    <property type="entry name" value="PMD"/>
    <property type="match status" value="1"/>
</dbReference>
<protein>
    <submittedName>
        <fullName evidence="3">Serine/threonine-protein phosphatase 7 long form-like protein</fullName>
    </submittedName>
</protein>
<sequence length="66" mass="7534">MHILPLVVLEWFWDPIVALGLEPLTRTNYSILDHGVLTAFAERWHPETITFHLPVGEVGITLDDVQ</sequence>
<feature type="domain" description="Aminotransferase-like plant mobile" evidence="2">
    <location>
        <begin position="27"/>
        <end position="65"/>
    </location>
</feature>
<feature type="signal peptide" evidence="1">
    <location>
        <begin position="1"/>
        <end position="18"/>
    </location>
</feature>
<keyword evidence="1" id="KW-0732">Signal</keyword>
<reference evidence="3 4" key="1">
    <citation type="journal article" date="2018" name="Front. Plant Sci.">
        <title>Red Clover (Trifolium pratense) and Zigzag Clover (T. medium) - A Picture of Genomic Similarities and Differences.</title>
        <authorList>
            <person name="Dluhosova J."/>
            <person name="Istvanek J."/>
            <person name="Nedelnik J."/>
            <person name="Repkova J."/>
        </authorList>
    </citation>
    <scope>NUCLEOTIDE SEQUENCE [LARGE SCALE GENOMIC DNA]</scope>
    <source>
        <strain evidence="4">cv. 10/8</strain>
        <tissue evidence="3">Leaf</tissue>
    </source>
</reference>
<feature type="chain" id="PRO_5017394951" evidence="1">
    <location>
        <begin position="19"/>
        <end position="66"/>
    </location>
</feature>
<feature type="non-terminal residue" evidence="3">
    <location>
        <position position="66"/>
    </location>
</feature>
<evidence type="ECO:0000313" key="3">
    <source>
        <dbReference type="EMBL" id="MCI58298.1"/>
    </source>
</evidence>
<accession>A0A392TB83</accession>
<evidence type="ECO:0000256" key="1">
    <source>
        <dbReference type="SAM" id="SignalP"/>
    </source>
</evidence>
<dbReference type="InterPro" id="IPR019557">
    <property type="entry name" value="AminoTfrase-like_pln_mobile"/>
</dbReference>
<comment type="caution">
    <text evidence="3">The sequence shown here is derived from an EMBL/GenBank/DDBJ whole genome shotgun (WGS) entry which is preliminary data.</text>
</comment>
<evidence type="ECO:0000259" key="2">
    <source>
        <dbReference type="Pfam" id="PF10536"/>
    </source>
</evidence>
<proteinExistence type="predicted"/>